<keyword evidence="6" id="KW-1185">Reference proteome</keyword>
<dbReference type="InterPro" id="IPR031139">
    <property type="entry name" value="RPGRIP1_fam"/>
</dbReference>
<dbReference type="PANTHER" id="PTHR14240">
    <property type="entry name" value="RETINITIS PIGMENTOSA GTPASE REGULATOR-INTERACTING PROTEIN"/>
    <property type="match status" value="1"/>
</dbReference>
<feature type="coiled-coil region" evidence="1">
    <location>
        <begin position="383"/>
        <end position="604"/>
    </location>
</feature>
<dbReference type="EnsemblMetazoa" id="ASIC012432-RA">
    <property type="protein sequence ID" value="ASIC012432-PA"/>
    <property type="gene ID" value="ASIC012432"/>
</dbReference>
<accession>A0A084W2V8</accession>
<dbReference type="VEuPathDB" id="VectorBase:ASIC012432"/>
<dbReference type="Pfam" id="PF18111">
    <property type="entry name" value="RPGR1_C"/>
    <property type="match status" value="1"/>
</dbReference>
<dbReference type="OrthoDB" id="2133912at2759"/>
<evidence type="ECO:0000313" key="4">
    <source>
        <dbReference type="EMBL" id="KFB44552.1"/>
    </source>
</evidence>
<evidence type="ECO:0000259" key="3">
    <source>
        <dbReference type="Pfam" id="PF18111"/>
    </source>
</evidence>
<dbReference type="VEuPathDB" id="VectorBase:ASIS023013"/>
<dbReference type="EMBL" id="ATLV01019708">
    <property type="status" value="NOT_ANNOTATED_CDS"/>
    <property type="molecule type" value="Genomic_DNA"/>
</dbReference>
<evidence type="ECO:0000313" key="5">
    <source>
        <dbReference type="EnsemblMetazoa" id="ASIC012432-PA"/>
    </source>
</evidence>
<feature type="compositionally biased region" description="Basic and acidic residues" evidence="2">
    <location>
        <begin position="210"/>
        <end position="223"/>
    </location>
</feature>
<feature type="compositionally biased region" description="Acidic residues" evidence="2">
    <location>
        <begin position="284"/>
        <end position="298"/>
    </location>
</feature>
<evidence type="ECO:0000256" key="2">
    <source>
        <dbReference type="SAM" id="MobiDB-lite"/>
    </source>
</evidence>
<feature type="region of interest" description="Disordered" evidence="2">
    <location>
        <begin position="174"/>
        <end position="363"/>
    </location>
</feature>
<feature type="region of interest" description="Disordered" evidence="2">
    <location>
        <begin position="30"/>
        <end position="65"/>
    </location>
</feature>
<protein>
    <submittedName>
        <fullName evidence="4">AGAP005468-PA-like protein</fullName>
    </submittedName>
</protein>
<dbReference type="InterPro" id="IPR041091">
    <property type="entry name" value="RPGRIP1_C"/>
</dbReference>
<reference evidence="5" key="2">
    <citation type="submission" date="2020-05" db="UniProtKB">
        <authorList>
            <consortium name="EnsemblMetazoa"/>
        </authorList>
    </citation>
    <scope>IDENTIFICATION</scope>
</reference>
<dbReference type="GO" id="GO:0035869">
    <property type="term" value="C:ciliary transition zone"/>
    <property type="evidence" value="ECO:0007669"/>
    <property type="project" value="TreeGrafter"/>
</dbReference>
<sequence>MLAANKFGCQLPVVLLVLLLREHNFPNSVRPARCGAMGKDSGREKDTTVGGGSKKAPRPVSASPYSEHYRPPIDLCQRHLINHRLLVSKLTRRELEDKYISLCDENYSMKKRFLEQEDQIKRLKTRLMRLSSESTGRSKSRLDLSSSEHYNKLHDLEVQRRDLHEKLEALRRATTFEGGRVGSASRSTGNGTARHGPGTSTSSYRRAKSAHREKERDPRRECKSSSPSNDGYDEDEGGGRVRRLRRRVGKDRASTDRTEEDEEEEEEDTHEGGNRGGHRKSYGADDEEDDDDDDEERDEQERGRGAAVDEDDEVDEDRDVVSCDGADGSDDNREQDSATGGGASRTKHSKEPRKPSRTSRTVRGHCADCERHRTEHLTRETDLVKMKLNIKYLHKELQNEKEKSALLARQLEEKLSYEIMKRNAAENLEIVNLNRQVDDLAKELQRQVDEQKRSMEHEIRKQGDLETQIRKEKDKNAELFEECERLKKSIEKLKENMSEVEIERDFLKRQQENFTKIVDENKLLKYQLDELRRHNEELLKQIDSLREEELVTKESQRELLEKLKTLQQDNDTLSVMLEGLRTENEMLAEERSQLELSLKSLEASPIKEIRPLSPQKPSTVADASVQTVSDSVVRSPIDEGNSLRKQLVMVQEPSPQRESSEVEVAYEDVDPPPRNSRGFSAKVSRERHDHEMAEAAQLVFRQASGVNRMIPKLSHIMNNRTDEPTKPSNLELLTANSYPAALEKTFRASNRFYDMQKEVRRGNVDRSSISSTTSDKRKISFVDSTGTDESPTKDEENFVQENYARFFNIHELPTIWHNIVANPTPIGLFAPSPTRVSNSPPDEVVTIEIRSLRWHTAALERLLAAKVTQYYIEFVFLDLHGHRLETVPSANLQPIQDGALQYQLYHEFNFPVRIELDAPVHGKRREQLKAMLNSVEGHDAVRFVVVNEGDNRSGEDIGYASVSLRRELLNATEQQESVVVDTIIYDFCSPHEELGVLRIVLGNVKLLRSLIEPAPSS</sequence>
<feature type="compositionally biased region" description="Acidic residues" evidence="2">
    <location>
        <begin position="308"/>
        <end position="318"/>
    </location>
</feature>
<dbReference type="Proteomes" id="UP000030765">
    <property type="component" value="Unassembled WGS sequence"/>
</dbReference>
<gene>
    <name evidence="4" type="ORF">ZHAS_00012432</name>
</gene>
<dbReference type="GO" id="GO:1905515">
    <property type="term" value="P:non-motile cilium assembly"/>
    <property type="evidence" value="ECO:0007669"/>
    <property type="project" value="TreeGrafter"/>
</dbReference>
<dbReference type="InterPro" id="IPR035892">
    <property type="entry name" value="C2_domain_sf"/>
</dbReference>
<reference evidence="4 6" key="1">
    <citation type="journal article" date="2014" name="BMC Genomics">
        <title>Genome sequence of Anopheles sinensis provides insight into genetics basis of mosquito competence for malaria parasites.</title>
        <authorList>
            <person name="Zhou D."/>
            <person name="Zhang D."/>
            <person name="Ding G."/>
            <person name="Shi L."/>
            <person name="Hou Q."/>
            <person name="Ye Y."/>
            <person name="Xu Y."/>
            <person name="Zhou H."/>
            <person name="Xiong C."/>
            <person name="Li S."/>
            <person name="Yu J."/>
            <person name="Hong S."/>
            <person name="Yu X."/>
            <person name="Zou P."/>
            <person name="Chen C."/>
            <person name="Chang X."/>
            <person name="Wang W."/>
            <person name="Lv Y."/>
            <person name="Sun Y."/>
            <person name="Ma L."/>
            <person name="Shen B."/>
            <person name="Zhu C."/>
        </authorList>
    </citation>
    <scope>NUCLEOTIDE SEQUENCE [LARGE SCALE GENOMIC DNA]</scope>
</reference>
<feature type="compositionally biased region" description="Basic residues" evidence="2">
    <location>
        <begin position="240"/>
        <end position="249"/>
    </location>
</feature>
<feature type="region of interest" description="Disordered" evidence="2">
    <location>
        <begin position="764"/>
        <end position="794"/>
    </location>
</feature>
<feature type="compositionally biased region" description="Basic residues" evidence="2">
    <location>
        <begin position="345"/>
        <end position="363"/>
    </location>
</feature>
<feature type="domain" description="RPGRIP1 C-terminal" evidence="3">
    <location>
        <begin position="842"/>
        <end position="1011"/>
    </location>
</feature>
<dbReference type="AlphaFoldDB" id="A0A084W2V8"/>
<dbReference type="Gene3D" id="2.60.40.150">
    <property type="entry name" value="C2 domain"/>
    <property type="match status" value="1"/>
</dbReference>
<dbReference type="STRING" id="74873.A0A084W2V8"/>
<dbReference type="OMA" id="DCERHRT"/>
<dbReference type="EMBL" id="KE525278">
    <property type="protein sequence ID" value="KFB44552.1"/>
    <property type="molecule type" value="Genomic_DNA"/>
</dbReference>
<proteinExistence type="predicted"/>
<organism evidence="4">
    <name type="scientific">Anopheles sinensis</name>
    <name type="common">Mosquito</name>
    <dbReference type="NCBI Taxonomy" id="74873"/>
    <lineage>
        <taxon>Eukaryota</taxon>
        <taxon>Metazoa</taxon>
        <taxon>Ecdysozoa</taxon>
        <taxon>Arthropoda</taxon>
        <taxon>Hexapoda</taxon>
        <taxon>Insecta</taxon>
        <taxon>Pterygota</taxon>
        <taxon>Neoptera</taxon>
        <taxon>Endopterygota</taxon>
        <taxon>Diptera</taxon>
        <taxon>Nematocera</taxon>
        <taxon>Culicoidea</taxon>
        <taxon>Culicidae</taxon>
        <taxon>Anophelinae</taxon>
        <taxon>Anopheles</taxon>
    </lineage>
</organism>
<keyword evidence="1" id="KW-0175">Coiled coil</keyword>
<feature type="coiled-coil region" evidence="1">
    <location>
        <begin position="113"/>
        <end position="173"/>
    </location>
</feature>
<dbReference type="PANTHER" id="PTHR14240:SF1">
    <property type="entry name" value="PROTEIN FANTOM-RELATED"/>
    <property type="match status" value="1"/>
</dbReference>
<evidence type="ECO:0000313" key="6">
    <source>
        <dbReference type="Proteomes" id="UP000030765"/>
    </source>
</evidence>
<name>A0A084W2V8_ANOSI</name>
<evidence type="ECO:0000256" key="1">
    <source>
        <dbReference type="SAM" id="Coils"/>
    </source>
</evidence>
<feature type="compositionally biased region" description="Acidic residues" evidence="2">
    <location>
        <begin position="258"/>
        <end position="269"/>
    </location>
</feature>